<evidence type="ECO:0000313" key="2">
    <source>
        <dbReference type="EMBL" id="AAK18845.1"/>
    </source>
</evidence>
<dbReference type="Proteomes" id="UP000000763">
    <property type="component" value="Chromosome 3"/>
</dbReference>
<proteinExistence type="predicted"/>
<dbReference type="AlphaFoldDB" id="A0A5S6RDL6"/>
<dbReference type="EMBL" id="AC082645">
    <property type="protein sequence ID" value="AAK18845.1"/>
    <property type="molecule type" value="Genomic_DNA"/>
</dbReference>
<name>A0A5S6RDL6_ORYSJ</name>
<reference evidence="3" key="1">
    <citation type="journal article" date="2005" name="Nature">
        <title>The map-based sequence of the rice genome.</title>
        <authorList>
            <consortium name="International rice genome sequencing project (IRGSP)"/>
            <person name="Matsumoto T."/>
            <person name="Wu J."/>
            <person name="Kanamori H."/>
            <person name="Katayose Y."/>
            <person name="Fujisawa M."/>
            <person name="Namiki N."/>
            <person name="Mizuno H."/>
            <person name="Yamamoto K."/>
            <person name="Antonio B.A."/>
            <person name="Baba T."/>
            <person name="Sakata K."/>
            <person name="Nagamura Y."/>
            <person name="Aoki H."/>
            <person name="Arikawa K."/>
            <person name="Arita K."/>
            <person name="Bito T."/>
            <person name="Chiden Y."/>
            <person name="Fujitsuka N."/>
            <person name="Fukunaka R."/>
            <person name="Hamada M."/>
            <person name="Harada C."/>
            <person name="Hayashi A."/>
            <person name="Hijishita S."/>
            <person name="Honda M."/>
            <person name="Hosokawa S."/>
            <person name="Ichikawa Y."/>
            <person name="Idonuma A."/>
            <person name="Iijima M."/>
            <person name="Ikeda M."/>
            <person name="Ikeno M."/>
            <person name="Ito K."/>
            <person name="Ito S."/>
            <person name="Ito T."/>
            <person name="Ito Y."/>
            <person name="Ito Y."/>
            <person name="Iwabuchi A."/>
            <person name="Kamiya K."/>
            <person name="Karasawa W."/>
            <person name="Kurita K."/>
            <person name="Katagiri S."/>
            <person name="Kikuta A."/>
            <person name="Kobayashi H."/>
            <person name="Kobayashi N."/>
            <person name="Machita K."/>
            <person name="Maehara T."/>
            <person name="Masukawa M."/>
            <person name="Mizubayashi T."/>
            <person name="Mukai Y."/>
            <person name="Nagasaki H."/>
            <person name="Nagata Y."/>
            <person name="Naito S."/>
            <person name="Nakashima M."/>
            <person name="Nakama Y."/>
            <person name="Nakamichi Y."/>
            <person name="Nakamura M."/>
            <person name="Meguro A."/>
            <person name="Negishi M."/>
            <person name="Ohta I."/>
            <person name="Ohta T."/>
            <person name="Okamoto M."/>
            <person name="Ono N."/>
            <person name="Saji S."/>
            <person name="Sakaguchi M."/>
            <person name="Sakai K."/>
            <person name="Shibata M."/>
            <person name="Shimokawa T."/>
            <person name="Song J."/>
            <person name="Takazaki Y."/>
            <person name="Terasawa K."/>
            <person name="Tsugane M."/>
            <person name="Tsuji K."/>
            <person name="Ueda S."/>
            <person name="Waki K."/>
            <person name="Yamagata H."/>
            <person name="Yamamoto M."/>
            <person name="Yamamoto S."/>
            <person name="Yamane H."/>
            <person name="Yoshiki S."/>
            <person name="Yoshihara R."/>
            <person name="Yukawa K."/>
            <person name="Zhong H."/>
            <person name="Yano M."/>
            <person name="Yuan Q."/>
            <person name="Ouyang S."/>
            <person name="Liu J."/>
            <person name="Jones K.M."/>
            <person name="Gansberger K."/>
            <person name="Moffat K."/>
            <person name="Hill J."/>
            <person name="Bera J."/>
            <person name="Fadrosh D."/>
            <person name="Jin S."/>
            <person name="Johri S."/>
            <person name="Kim M."/>
            <person name="Overton L."/>
            <person name="Reardon M."/>
            <person name="Tsitrin T."/>
            <person name="Vuong H."/>
            <person name="Weaver B."/>
            <person name="Ciecko A."/>
            <person name="Tallon L."/>
            <person name="Jackson J."/>
            <person name="Pai G."/>
            <person name="Aken S.V."/>
            <person name="Utterback T."/>
            <person name="Reidmuller S."/>
            <person name="Feldblyum T."/>
            <person name="Hsiao J."/>
            <person name="Zismann V."/>
            <person name="Iobst S."/>
            <person name="de Vazeille A.R."/>
            <person name="Buell C.R."/>
            <person name="Ying K."/>
            <person name="Li Y."/>
            <person name="Lu T."/>
            <person name="Huang Y."/>
            <person name="Zhao Q."/>
            <person name="Feng Q."/>
            <person name="Zhang L."/>
            <person name="Zhu J."/>
            <person name="Weng Q."/>
            <person name="Mu J."/>
            <person name="Lu Y."/>
            <person name="Fan D."/>
            <person name="Liu Y."/>
            <person name="Guan J."/>
            <person name="Zhang Y."/>
            <person name="Yu S."/>
            <person name="Liu X."/>
            <person name="Zhang Y."/>
            <person name="Hong G."/>
            <person name="Han B."/>
            <person name="Choisne N."/>
            <person name="Demange N."/>
            <person name="Orjeda G."/>
            <person name="Samain S."/>
            <person name="Cattolico L."/>
            <person name="Pelletier E."/>
            <person name="Couloux A."/>
            <person name="Segurens B."/>
            <person name="Wincker P."/>
            <person name="D'Hont A."/>
            <person name="Scarpelli C."/>
            <person name="Weissenbach J."/>
            <person name="Salanoubat M."/>
            <person name="Quetier F."/>
            <person name="Yu Y."/>
            <person name="Kim H.R."/>
            <person name="Rambo T."/>
            <person name="Currie J."/>
            <person name="Collura K."/>
            <person name="Luo M."/>
            <person name="Yang T."/>
            <person name="Ammiraju J.S.S."/>
            <person name="Engler F."/>
            <person name="Soderlund C."/>
            <person name="Wing R.A."/>
            <person name="Palmer L.E."/>
            <person name="de la Bastide M."/>
            <person name="Spiegel L."/>
            <person name="Nascimento L."/>
            <person name="Zutavern T."/>
            <person name="O'Shaughnessy A."/>
            <person name="Dike S."/>
            <person name="Dedhia N."/>
            <person name="Preston R."/>
            <person name="Balija V."/>
            <person name="McCombie W.R."/>
            <person name="Chow T."/>
            <person name="Chen H."/>
            <person name="Chung M."/>
            <person name="Chen C."/>
            <person name="Shaw J."/>
            <person name="Wu H."/>
            <person name="Hsiao K."/>
            <person name="Chao Y."/>
            <person name="Chu M."/>
            <person name="Cheng C."/>
            <person name="Hour A."/>
            <person name="Lee P."/>
            <person name="Lin S."/>
            <person name="Lin Y."/>
            <person name="Liou J."/>
            <person name="Liu S."/>
            <person name="Hsing Y."/>
            <person name="Raghuvanshi S."/>
            <person name="Mohanty A."/>
            <person name="Bharti A.K."/>
            <person name="Gaur A."/>
            <person name="Gupta V."/>
            <person name="Kumar D."/>
            <person name="Ravi V."/>
            <person name="Vij S."/>
            <person name="Kapur A."/>
            <person name="Khurana P."/>
            <person name="Khurana P."/>
            <person name="Khurana J.P."/>
            <person name="Tyagi A.K."/>
            <person name="Gaikwad K."/>
            <person name="Singh A."/>
            <person name="Dalal V."/>
            <person name="Srivastava S."/>
            <person name="Dixit A."/>
            <person name="Pal A.K."/>
            <person name="Ghazi I.A."/>
            <person name="Yadav M."/>
            <person name="Pandit A."/>
            <person name="Bhargava A."/>
            <person name="Sureshbabu K."/>
            <person name="Batra K."/>
            <person name="Sharma T.R."/>
            <person name="Mohapatra T."/>
            <person name="Singh N.K."/>
            <person name="Messing J."/>
            <person name="Nelson A.B."/>
            <person name="Fuks G."/>
            <person name="Kavchok S."/>
            <person name="Keizer G."/>
            <person name="Linton E."/>
            <person name="Llaca V."/>
            <person name="Song R."/>
            <person name="Tanyolac B."/>
            <person name="Young S."/>
            <person name="Ho-Il K."/>
            <person name="Hahn J.H."/>
            <person name="Sangsakoo G."/>
            <person name="Vanavichit A."/>
            <person name="de Mattos Luiz.A.T."/>
            <person name="Zimmer P.D."/>
            <person name="Malone G."/>
            <person name="Dellagostin O."/>
            <person name="de Oliveira A.C."/>
            <person name="Bevan M."/>
            <person name="Bancroft I."/>
            <person name="Minx P."/>
            <person name="Cordum H."/>
            <person name="Wilson R."/>
            <person name="Cheng Z."/>
            <person name="Jin W."/>
            <person name="Jiang J."/>
            <person name="Leong S.A."/>
            <person name="Iwama H."/>
            <person name="Gojobori T."/>
            <person name="Itoh T."/>
            <person name="Niimura Y."/>
            <person name="Fujii Y."/>
            <person name="Habara T."/>
            <person name="Sakai H."/>
            <person name="Sato Y."/>
            <person name="Wilson G."/>
            <person name="Kumar K."/>
            <person name="McCouch S."/>
            <person name="Juretic N."/>
            <person name="Hoen D."/>
            <person name="Wright S."/>
            <person name="Bruskiewich R."/>
            <person name="Bureau T."/>
            <person name="Miyao A."/>
            <person name="Hirochika H."/>
            <person name="Nishikawa T."/>
            <person name="Kadowaki K."/>
            <person name="Sugiura M."/>
            <person name="Burr B."/>
            <person name="Sasaki T."/>
        </authorList>
    </citation>
    <scope>NUCLEOTIDE SEQUENCE [LARGE SCALE GENOMIC DNA]</scope>
    <source>
        <strain evidence="3">cv. Nipponbare</strain>
    </source>
</reference>
<accession>A0A5S6RDL6</accession>
<evidence type="ECO:0000256" key="1">
    <source>
        <dbReference type="SAM" id="MobiDB-lite"/>
    </source>
</evidence>
<gene>
    <name evidence="2" type="primary">OSJNBb0033N16.12</name>
</gene>
<sequence>MFYSSAIHVHTSHSLQLATLALLSEMLGRGLLPTSHTCAAAAAPALLLAYGQRWKRGDKGRDNGERGRRKKGEERDDGMWPDRVNGLFCQIWIMFEETKILKASWFDLNIALDDGDEHAIPNLNEAVAEETAAADQEDDQVGGDLHGGANRELPGGDFQGGANHVLPFDLNLHASDQRRNTSR</sequence>
<feature type="region of interest" description="Disordered" evidence="1">
    <location>
        <begin position="56"/>
        <end position="77"/>
    </location>
</feature>
<protein>
    <submittedName>
        <fullName evidence="2">Uncharacterized protein</fullName>
    </submittedName>
</protein>
<evidence type="ECO:0000313" key="3">
    <source>
        <dbReference type="Proteomes" id="UP000000763"/>
    </source>
</evidence>
<organism evidence="2 3">
    <name type="scientific">Oryza sativa subsp. japonica</name>
    <name type="common">Rice</name>
    <dbReference type="NCBI Taxonomy" id="39947"/>
    <lineage>
        <taxon>Eukaryota</taxon>
        <taxon>Viridiplantae</taxon>
        <taxon>Streptophyta</taxon>
        <taxon>Embryophyta</taxon>
        <taxon>Tracheophyta</taxon>
        <taxon>Spermatophyta</taxon>
        <taxon>Magnoliopsida</taxon>
        <taxon>Liliopsida</taxon>
        <taxon>Poales</taxon>
        <taxon>Poaceae</taxon>
        <taxon>BOP clade</taxon>
        <taxon>Oryzoideae</taxon>
        <taxon>Oryzeae</taxon>
        <taxon>Oryzinae</taxon>
        <taxon>Oryza</taxon>
        <taxon>Oryza sativa</taxon>
    </lineage>
</organism>
<reference evidence="3" key="2">
    <citation type="journal article" date="2008" name="Nucleic Acids Res.">
        <title>The rice annotation project database (RAP-DB): 2008 update.</title>
        <authorList>
            <consortium name="The rice annotation project (RAP)"/>
        </authorList>
    </citation>
    <scope>GENOME REANNOTATION</scope>
    <source>
        <strain evidence="3">cv. Nipponbare</strain>
    </source>
</reference>